<dbReference type="SUPFAM" id="SSF55347">
    <property type="entry name" value="Glyceraldehyde-3-phosphate dehydrogenase-like, C-terminal domain"/>
    <property type="match status" value="1"/>
</dbReference>
<reference evidence="9" key="1">
    <citation type="submission" date="2018-06" db="EMBL/GenBank/DDBJ databases">
        <authorList>
            <person name="Zhirakovskaya E."/>
        </authorList>
    </citation>
    <scope>NUCLEOTIDE SEQUENCE</scope>
</reference>
<gene>
    <name evidence="9" type="ORF">MNBD_ACTINO02-1278</name>
</gene>
<dbReference type="PANTHER" id="PTHR23429:SF0">
    <property type="entry name" value="GLUCOSE-6-PHOSPHATE 1-DEHYDROGENASE"/>
    <property type="match status" value="1"/>
</dbReference>
<name>A0A3B0T626_9ZZZZ</name>
<dbReference type="Gene3D" id="3.40.50.720">
    <property type="entry name" value="NAD(P)-binding Rossmann-like Domain"/>
    <property type="match status" value="1"/>
</dbReference>
<dbReference type="UniPathway" id="UPA00115"/>
<keyword evidence="5 9" id="KW-0560">Oxidoreductase</keyword>
<dbReference type="PRINTS" id="PR00079">
    <property type="entry name" value="G6PDHDRGNASE"/>
</dbReference>
<comment type="similarity">
    <text evidence="2">Belongs to the glucose-6-phosphate dehydrogenase family.</text>
</comment>
<keyword evidence="6" id="KW-0119">Carbohydrate metabolism</keyword>
<evidence type="ECO:0000259" key="8">
    <source>
        <dbReference type="Pfam" id="PF02781"/>
    </source>
</evidence>
<dbReference type="PIRSF" id="PIRSF000110">
    <property type="entry name" value="G6PD"/>
    <property type="match status" value="1"/>
</dbReference>
<dbReference type="EC" id="1.1.1.49" evidence="9"/>
<dbReference type="InterPro" id="IPR001282">
    <property type="entry name" value="G6P_DH"/>
</dbReference>
<feature type="domain" description="Glucose-6-phosphate dehydrogenase NAD-binding" evidence="7">
    <location>
        <begin position="10"/>
        <end position="184"/>
    </location>
</feature>
<organism evidence="9">
    <name type="scientific">hydrothermal vent metagenome</name>
    <dbReference type="NCBI Taxonomy" id="652676"/>
    <lineage>
        <taxon>unclassified sequences</taxon>
        <taxon>metagenomes</taxon>
        <taxon>ecological metagenomes</taxon>
    </lineage>
</organism>
<dbReference type="PROSITE" id="PS00069">
    <property type="entry name" value="G6P_DEHYDROGENASE"/>
    <property type="match status" value="1"/>
</dbReference>
<evidence type="ECO:0000256" key="3">
    <source>
        <dbReference type="ARBA" id="ARBA00022526"/>
    </source>
</evidence>
<evidence type="ECO:0000259" key="7">
    <source>
        <dbReference type="Pfam" id="PF00479"/>
    </source>
</evidence>
<dbReference type="GO" id="GO:0009051">
    <property type="term" value="P:pentose-phosphate shunt, oxidative branch"/>
    <property type="evidence" value="ECO:0007669"/>
    <property type="project" value="TreeGrafter"/>
</dbReference>
<evidence type="ECO:0000256" key="1">
    <source>
        <dbReference type="ARBA" id="ARBA00004937"/>
    </source>
</evidence>
<keyword evidence="4" id="KW-0521">NADP</keyword>
<dbReference type="Pfam" id="PF02781">
    <property type="entry name" value="G6PD_C"/>
    <property type="match status" value="1"/>
</dbReference>
<dbReference type="InterPro" id="IPR036291">
    <property type="entry name" value="NAD(P)-bd_dom_sf"/>
</dbReference>
<keyword evidence="3" id="KW-0313">Glucose metabolism</keyword>
<dbReference type="NCBIfam" id="TIGR00871">
    <property type="entry name" value="zwf"/>
    <property type="match status" value="1"/>
</dbReference>
<accession>A0A3B0T626</accession>
<dbReference type="Gene3D" id="3.30.360.10">
    <property type="entry name" value="Dihydrodipicolinate Reductase, domain 2"/>
    <property type="match status" value="1"/>
</dbReference>
<feature type="domain" description="Glucose-6-phosphate dehydrogenase C-terminal" evidence="8">
    <location>
        <begin position="186"/>
        <end position="462"/>
    </location>
</feature>
<evidence type="ECO:0000256" key="2">
    <source>
        <dbReference type="ARBA" id="ARBA00009975"/>
    </source>
</evidence>
<dbReference type="InterPro" id="IPR022674">
    <property type="entry name" value="G6P_DH_NAD-bd"/>
</dbReference>
<evidence type="ECO:0000256" key="6">
    <source>
        <dbReference type="ARBA" id="ARBA00023277"/>
    </source>
</evidence>
<proteinExistence type="inferred from homology"/>
<dbReference type="InterPro" id="IPR022675">
    <property type="entry name" value="G6P_DH_C"/>
</dbReference>
<dbReference type="GO" id="GO:0050661">
    <property type="term" value="F:NADP binding"/>
    <property type="evidence" value="ECO:0007669"/>
    <property type="project" value="InterPro"/>
</dbReference>
<dbReference type="GO" id="GO:0004345">
    <property type="term" value="F:glucose-6-phosphate dehydrogenase activity"/>
    <property type="evidence" value="ECO:0007669"/>
    <property type="project" value="UniProtKB-EC"/>
</dbReference>
<evidence type="ECO:0000256" key="5">
    <source>
        <dbReference type="ARBA" id="ARBA00023002"/>
    </source>
</evidence>
<dbReference type="GO" id="GO:0006006">
    <property type="term" value="P:glucose metabolic process"/>
    <property type="evidence" value="ECO:0007669"/>
    <property type="project" value="UniProtKB-KW"/>
</dbReference>
<evidence type="ECO:0000313" key="9">
    <source>
        <dbReference type="EMBL" id="VAW07779.1"/>
    </source>
</evidence>
<protein>
    <submittedName>
        <fullName evidence="9">Glucose-6-phosphate 1-dehydrogenase</fullName>
        <ecNumber evidence="9">1.1.1.49</ecNumber>
    </submittedName>
</protein>
<dbReference type="GO" id="GO:0005829">
    <property type="term" value="C:cytosol"/>
    <property type="evidence" value="ECO:0007669"/>
    <property type="project" value="TreeGrafter"/>
</dbReference>
<dbReference type="AlphaFoldDB" id="A0A3B0T626"/>
<sequence>MTHAVPTSFVVFGVTGDLAHRKLIPALFDAVADTNDHDVRLIGVSSQPIGAAGVQEIVRKSLADRGNRGSAVARFVERSTHALVSRDSDTLDDLGKQLREIEGPGPNNRVFYLAIPPGPAASISTMIGKARLLDAGGWGRIVLEKPFGRDLASATALNELLHEYFSETQIYRMDHYLGKEAVQNLLTFRFANPLFESTWNRDRIESVDIRVAEDIGVGERAGYYEKSGAVRDMIQNHLTQLTTLVGMEAPSSFTAEAIRDSKVRVLESVRTVATRDVVYGQYAPASINGELVPGYHDEPDVEPGSKTPTFVHIRLAIDNWRWQGVPFYLTTGKRLNERSSAIVVTYRPAPVCIFHGREDDCPIGRNTVTLRIQPHEGFDVGFSVKDPDPEMQVVSKPLSFDYSDAFKDIPDAYRTLVTDILEGDQTLFVRGDEVEASWRVYEDVLDPTAAPLSYPAGSSGPKLS</sequence>
<comment type="pathway">
    <text evidence="1">Carbohydrate degradation; pentose phosphate pathway; D-ribulose 5-phosphate from D-glucose 6-phosphate (oxidative stage): step 1/3.</text>
</comment>
<dbReference type="EMBL" id="UOEK01000417">
    <property type="protein sequence ID" value="VAW07779.1"/>
    <property type="molecule type" value="Genomic_DNA"/>
</dbReference>
<dbReference type="HAMAP" id="MF_00966">
    <property type="entry name" value="G6PD"/>
    <property type="match status" value="1"/>
</dbReference>
<evidence type="ECO:0000256" key="4">
    <source>
        <dbReference type="ARBA" id="ARBA00022857"/>
    </source>
</evidence>
<dbReference type="SUPFAM" id="SSF51735">
    <property type="entry name" value="NAD(P)-binding Rossmann-fold domains"/>
    <property type="match status" value="1"/>
</dbReference>
<dbReference type="InterPro" id="IPR019796">
    <property type="entry name" value="G6P_DH_AS"/>
</dbReference>
<dbReference type="PANTHER" id="PTHR23429">
    <property type="entry name" value="GLUCOSE-6-PHOSPHATE 1-DEHYDROGENASE G6PD"/>
    <property type="match status" value="1"/>
</dbReference>
<dbReference type="Pfam" id="PF00479">
    <property type="entry name" value="G6PD_N"/>
    <property type="match status" value="1"/>
</dbReference>